<organism evidence="2 3">
    <name type="scientific">Amycolatopsis magusensis</name>
    <dbReference type="NCBI Taxonomy" id="882444"/>
    <lineage>
        <taxon>Bacteria</taxon>
        <taxon>Bacillati</taxon>
        <taxon>Actinomycetota</taxon>
        <taxon>Actinomycetes</taxon>
        <taxon>Pseudonocardiales</taxon>
        <taxon>Pseudonocardiaceae</taxon>
        <taxon>Amycolatopsis</taxon>
    </lineage>
</organism>
<name>A0ABS4Q209_9PSEU</name>
<evidence type="ECO:0000313" key="3">
    <source>
        <dbReference type="Proteomes" id="UP000741013"/>
    </source>
</evidence>
<reference evidence="2 3" key="1">
    <citation type="submission" date="2021-03" db="EMBL/GenBank/DDBJ databases">
        <title>Sequencing the genomes of 1000 actinobacteria strains.</title>
        <authorList>
            <person name="Klenk H.-P."/>
        </authorList>
    </citation>
    <scope>NUCLEOTIDE SEQUENCE [LARGE SCALE GENOMIC DNA]</scope>
    <source>
        <strain evidence="2 3">DSM 45510</strain>
    </source>
</reference>
<dbReference type="RefSeq" id="WP_209668582.1">
    <property type="nucleotide sequence ID" value="NZ_JAGGMS010000001.1"/>
</dbReference>
<comment type="caution">
    <text evidence="2">The sequence shown here is derived from an EMBL/GenBank/DDBJ whole genome shotgun (WGS) entry which is preliminary data.</text>
</comment>
<evidence type="ECO:0000259" key="1">
    <source>
        <dbReference type="Pfam" id="PF13460"/>
    </source>
</evidence>
<protein>
    <submittedName>
        <fullName evidence="2">NADH-flavin reductase</fullName>
    </submittedName>
</protein>
<feature type="domain" description="NAD(P)-binding" evidence="1">
    <location>
        <begin position="7"/>
        <end position="197"/>
    </location>
</feature>
<proteinExistence type="predicted"/>
<accession>A0ABS4Q209</accession>
<keyword evidence="3" id="KW-1185">Reference proteome</keyword>
<sequence>MKIAVVGAAGMAGSRVVAEAVRRGHEVTAVHRGTLPPLPSGALPVRADAVDRDRLTGLFRAVDAVVGATRPREGEEDAVGPTTAALLDAAVNAGRRILFIGGAGPLRTDADGLVVDDPRYVPARYRTIAAASVTQLRVCEAHAADWVYLSPPALLEPGSRLGTYRRGGTVLVTAPDGSSRISAEDLAVAVLDELEEPGDERHFGVGY</sequence>
<dbReference type="EMBL" id="JAGGMS010000001">
    <property type="protein sequence ID" value="MBP2185733.1"/>
    <property type="molecule type" value="Genomic_DNA"/>
</dbReference>
<gene>
    <name evidence="2" type="ORF">JOM49_007259</name>
</gene>
<dbReference type="Gene3D" id="3.40.50.720">
    <property type="entry name" value="NAD(P)-binding Rossmann-like Domain"/>
    <property type="match status" value="1"/>
</dbReference>
<dbReference type="Pfam" id="PF13460">
    <property type="entry name" value="NAD_binding_10"/>
    <property type="match status" value="1"/>
</dbReference>
<dbReference type="SUPFAM" id="SSF51735">
    <property type="entry name" value="NAD(P)-binding Rossmann-fold domains"/>
    <property type="match status" value="1"/>
</dbReference>
<dbReference type="PANTHER" id="PTHR43355">
    <property type="entry name" value="FLAVIN REDUCTASE (NADPH)"/>
    <property type="match status" value="1"/>
</dbReference>
<dbReference type="PANTHER" id="PTHR43355:SF2">
    <property type="entry name" value="FLAVIN REDUCTASE (NADPH)"/>
    <property type="match status" value="1"/>
</dbReference>
<dbReference type="InterPro" id="IPR036291">
    <property type="entry name" value="NAD(P)-bd_dom_sf"/>
</dbReference>
<dbReference type="Proteomes" id="UP000741013">
    <property type="component" value="Unassembled WGS sequence"/>
</dbReference>
<evidence type="ECO:0000313" key="2">
    <source>
        <dbReference type="EMBL" id="MBP2185733.1"/>
    </source>
</evidence>
<dbReference type="InterPro" id="IPR016040">
    <property type="entry name" value="NAD(P)-bd_dom"/>
</dbReference>
<dbReference type="InterPro" id="IPR051606">
    <property type="entry name" value="Polyketide_Oxido-like"/>
</dbReference>